<dbReference type="Proteomes" id="UP000037122">
    <property type="component" value="Unassembled WGS sequence"/>
</dbReference>
<proteinExistence type="predicted"/>
<sequence>MKSIPEEEKWEAEKKKKSIEIRIGMEKEIKFEAQMVPDTRTLHELLSV</sequence>
<accession>A0A0L0P4Q7</accession>
<protein>
    <submittedName>
        <fullName evidence="1">Uncharacterized protein</fullName>
    </submittedName>
</protein>
<comment type="caution">
    <text evidence="1">The sequence shown here is derived from an EMBL/GenBank/DDBJ whole genome shotgun (WGS) entry which is preliminary data.</text>
</comment>
<evidence type="ECO:0000313" key="1">
    <source>
        <dbReference type="EMBL" id="KNE01215.1"/>
    </source>
</evidence>
<dbReference type="AlphaFoldDB" id="A0A0L0P4Q7"/>
<dbReference type="VEuPathDB" id="FungiDB:QG37_02105"/>
<reference evidence="2" key="1">
    <citation type="journal article" date="2015" name="BMC Genomics">
        <title>Draft genome of a commonly misdiagnosed multidrug resistant pathogen Candida auris.</title>
        <authorList>
            <person name="Chatterjee S."/>
            <person name="Alampalli S.V."/>
            <person name="Nageshan R.K."/>
            <person name="Chettiar S.T."/>
            <person name="Joshi S."/>
            <person name="Tatu U.S."/>
        </authorList>
    </citation>
    <scope>NUCLEOTIDE SEQUENCE [LARGE SCALE GENOMIC DNA]</scope>
    <source>
        <strain evidence="2">6684</strain>
    </source>
</reference>
<evidence type="ECO:0000313" key="2">
    <source>
        <dbReference type="Proteomes" id="UP000037122"/>
    </source>
</evidence>
<name>A0A0L0P4Q7_CANAR</name>
<organism evidence="1 2">
    <name type="scientific">Candidozyma auris</name>
    <name type="common">Yeast</name>
    <name type="synonym">Candida auris</name>
    <dbReference type="NCBI Taxonomy" id="498019"/>
    <lineage>
        <taxon>Eukaryota</taxon>
        <taxon>Fungi</taxon>
        <taxon>Dikarya</taxon>
        <taxon>Ascomycota</taxon>
        <taxon>Saccharomycotina</taxon>
        <taxon>Pichiomycetes</taxon>
        <taxon>Metschnikowiaceae</taxon>
        <taxon>Candidozyma</taxon>
    </lineage>
</organism>
<dbReference type="EMBL" id="LGST01000016">
    <property type="protein sequence ID" value="KNE01215.1"/>
    <property type="molecule type" value="Genomic_DNA"/>
</dbReference>
<gene>
    <name evidence="1" type="ORF">QG37_02105</name>
</gene>